<feature type="transmembrane region" description="Helical" evidence="6">
    <location>
        <begin position="94"/>
        <end position="117"/>
    </location>
</feature>
<organism evidence="7 8">
    <name type="scientific">Verticillium nonalfalfae</name>
    <dbReference type="NCBI Taxonomy" id="1051616"/>
    <lineage>
        <taxon>Eukaryota</taxon>
        <taxon>Fungi</taxon>
        <taxon>Dikarya</taxon>
        <taxon>Ascomycota</taxon>
        <taxon>Pezizomycotina</taxon>
        <taxon>Sordariomycetes</taxon>
        <taxon>Hypocreomycetidae</taxon>
        <taxon>Glomerellales</taxon>
        <taxon>Plectosphaerellaceae</taxon>
        <taxon>Verticillium</taxon>
    </lineage>
</organism>
<name>A0A3M9Y0C3_9PEZI</name>
<proteinExistence type="predicted"/>
<dbReference type="RefSeq" id="XP_028491872.1">
    <property type="nucleotide sequence ID" value="XM_028635640.1"/>
</dbReference>
<keyword evidence="4 6" id="KW-0472">Membrane</keyword>
<gene>
    <name evidence="7" type="ORF">D7B24_001403</name>
</gene>
<evidence type="ECO:0000256" key="2">
    <source>
        <dbReference type="ARBA" id="ARBA00022692"/>
    </source>
</evidence>
<dbReference type="InterPro" id="IPR003689">
    <property type="entry name" value="ZIP"/>
</dbReference>
<dbReference type="PANTHER" id="PTHR11040">
    <property type="entry name" value="ZINC/IRON TRANSPORTER"/>
    <property type="match status" value="1"/>
</dbReference>
<dbReference type="GeneID" id="39605092"/>
<evidence type="ECO:0000256" key="1">
    <source>
        <dbReference type="ARBA" id="ARBA00004141"/>
    </source>
</evidence>
<dbReference type="Proteomes" id="UP000267145">
    <property type="component" value="Unassembled WGS sequence"/>
</dbReference>
<dbReference type="AlphaFoldDB" id="A0A3M9Y0C3"/>
<evidence type="ECO:0000313" key="7">
    <source>
        <dbReference type="EMBL" id="RNJ53714.1"/>
    </source>
</evidence>
<dbReference type="PANTHER" id="PTHR11040:SF69">
    <property type="entry name" value="ZINC-REGULATED TRANSPORTER 2"/>
    <property type="match status" value="1"/>
</dbReference>
<accession>A0A3M9Y0C3</accession>
<evidence type="ECO:0000256" key="3">
    <source>
        <dbReference type="ARBA" id="ARBA00022989"/>
    </source>
</evidence>
<dbReference type="GO" id="GO:0000007">
    <property type="term" value="F:low-affinity zinc ion transmembrane transporter activity"/>
    <property type="evidence" value="ECO:0007669"/>
    <property type="project" value="TreeGrafter"/>
</dbReference>
<protein>
    <recommendedName>
        <fullName evidence="9">High-affinity Zn(2+) transporter zrt1</fullName>
    </recommendedName>
</protein>
<feature type="transmembrane region" description="Helical" evidence="6">
    <location>
        <begin position="164"/>
        <end position="187"/>
    </location>
</feature>
<reference evidence="7 8" key="1">
    <citation type="submission" date="2018-10" db="EMBL/GenBank/DDBJ databases">
        <title>Genome sequence of Verticillium nonalfalfae VnAa140.</title>
        <authorList>
            <person name="Stajich J.E."/>
            <person name="Kasson M.T."/>
        </authorList>
    </citation>
    <scope>NUCLEOTIDE SEQUENCE [LARGE SCALE GENOMIC DNA]</scope>
    <source>
        <strain evidence="7 8">VnAa140</strain>
    </source>
</reference>
<keyword evidence="8" id="KW-1185">Reference proteome</keyword>
<evidence type="ECO:0008006" key="9">
    <source>
        <dbReference type="Google" id="ProtNLM"/>
    </source>
</evidence>
<keyword evidence="2 6" id="KW-0812">Transmembrane</keyword>
<feature type="region of interest" description="Disordered" evidence="5">
    <location>
        <begin position="1"/>
        <end position="27"/>
    </location>
</feature>
<comment type="subcellular location">
    <subcellularLocation>
        <location evidence="1">Membrane</location>
        <topology evidence="1">Multi-pass membrane protein</topology>
    </subcellularLocation>
</comment>
<evidence type="ECO:0000256" key="4">
    <source>
        <dbReference type="ARBA" id="ARBA00023136"/>
    </source>
</evidence>
<sequence length="188" mass="20576">MDPNHRRFHPTSDLDTSRSQGSSHDKNFNMRGQLTALLVLEFEFTFHSVFISLILSTTNNLITLTVIFACHQFFQGLDLGSRLAVAQWPPHGRWWPYVLAVIFGISSPLAVAVGLMAKPESPEIQLIMTGVFGAISGGILLYTGMVELLGREFLLHSGMSREPLSVKLFAFGCVGLGVAAMAVLAIWA</sequence>
<evidence type="ECO:0000256" key="6">
    <source>
        <dbReference type="SAM" id="Phobius"/>
    </source>
</evidence>
<evidence type="ECO:0000256" key="5">
    <source>
        <dbReference type="SAM" id="MobiDB-lite"/>
    </source>
</evidence>
<comment type="caution">
    <text evidence="7">The sequence shown here is derived from an EMBL/GenBank/DDBJ whole genome shotgun (WGS) entry which is preliminary data.</text>
</comment>
<feature type="transmembrane region" description="Helical" evidence="6">
    <location>
        <begin position="124"/>
        <end position="144"/>
    </location>
</feature>
<dbReference type="GO" id="GO:0071578">
    <property type="term" value="P:zinc ion import across plasma membrane"/>
    <property type="evidence" value="ECO:0007669"/>
    <property type="project" value="TreeGrafter"/>
</dbReference>
<keyword evidence="3 6" id="KW-1133">Transmembrane helix</keyword>
<dbReference type="GO" id="GO:0005886">
    <property type="term" value="C:plasma membrane"/>
    <property type="evidence" value="ECO:0007669"/>
    <property type="project" value="TreeGrafter"/>
</dbReference>
<dbReference type="EMBL" id="RBVV01000129">
    <property type="protein sequence ID" value="RNJ53714.1"/>
    <property type="molecule type" value="Genomic_DNA"/>
</dbReference>
<dbReference type="Pfam" id="PF02535">
    <property type="entry name" value="Zip"/>
    <property type="match status" value="1"/>
</dbReference>
<feature type="transmembrane region" description="Helical" evidence="6">
    <location>
        <begin position="49"/>
        <end position="74"/>
    </location>
</feature>
<dbReference type="STRING" id="1051616.A0A3M9Y0C3"/>
<evidence type="ECO:0000313" key="8">
    <source>
        <dbReference type="Proteomes" id="UP000267145"/>
    </source>
</evidence>